<evidence type="ECO:0000256" key="1">
    <source>
        <dbReference type="SAM" id="Phobius"/>
    </source>
</evidence>
<reference evidence="2" key="2">
    <citation type="journal article" date="2014" name="ISME J.">
        <title>Microbial stratification in low pH oxic and suboxic macroscopic growths along an acid mine drainage.</title>
        <authorList>
            <person name="Mendez-Garcia C."/>
            <person name="Mesa V."/>
            <person name="Sprenger R.R."/>
            <person name="Richter M."/>
            <person name="Diez M.S."/>
            <person name="Solano J."/>
            <person name="Bargiela R."/>
            <person name="Golyshina O.V."/>
            <person name="Manteca A."/>
            <person name="Ramos J.L."/>
            <person name="Gallego J.R."/>
            <person name="Llorente I."/>
            <person name="Martins Dos Santos V.A."/>
            <person name="Jensen O.N."/>
            <person name="Pelaez A.I."/>
            <person name="Sanchez J."/>
            <person name="Ferrer M."/>
        </authorList>
    </citation>
    <scope>NUCLEOTIDE SEQUENCE</scope>
</reference>
<keyword evidence="1" id="KW-0472">Membrane</keyword>
<keyword evidence="1" id="KW-0812">Transmembrane</keyword>
<reference evidence="2" key="1">
    <citation type="submission" date="2013-08" db="EMBL/GenBank/DDBJ databases">
        <authorList>
            <person name="Mendez C."/>
            <person name="Richter M."/>
            <person name="Ferrer M."/>
            <person name="Sanchez J."/>
        </authorList>
    </citation>
    <scope>NUCLEOTIDE SEQUENCE</scope>
</reference>
<organism evidence="2">
    <name type="scientific">mine drainage metagenome</name>
    <dbReference type="NCBI Taxonomy" id="410659"/>
    <lineage>
        <taxon>unclassified sequences</taxon>
        <taxon>metagenomes</taxon>
        <taxon>ecological metagenomes</taxon>
    </lineage>
</organism>
<evidence type="ECO:0000313" key="2">
    <source>
        <dbReference type="EMBL" id="EQD31247.1"/>
    </source>
</evidence>
<dbReference type="EMBL" id="AUZY01012187">
    <property type="protein sequence ID" value="EQD31247.1"/>
    <property type="molecule type" value="Genomic_DNA"/>
</dbReference>
<keyword evidence="1" id="KW-1133">Transmembrane helix</keyword>
<gene>
    <name evidence="2" type="ORF">B1B_18221</name>
</gene>
<sequence length="115" mass="12406">KLYSEQALVHGFPRARSLTKNGIAFVAKSISRYVLTYGGIAFIVAGAAILAFPQLLDYGITTGIHVHNLDNLGVGFFIVIFAVVIIGFLGYINSMRKAVELGYTGETKEPPTVSE</sequence>
<feature type="transmembrane region" description="Helical" evidence="1">
    <location>
        <begin position="72"/>
        <end position="92"/>
    </location>
</feature>
<dbReference type="AlphaFoldDB" id="T0YHD3"/>
<comment type="caution">
    <text evidence="2">The sequence shown here is derived from an EMBL/GenBank/DDBJ whole genome shotgun (WGS) entry which is preliminary data.</text>
</comment>
<feature type="transmembrane region" description="Helical" evidence="1">
    <location>
        <begin position="34"/>
        <end position="52"/>
    </location>
</feature>
<accession>T0YHD3</accession>
<proteinExistence type="predicted"/>
<protein>
    <submittedName>
        <fullName evidence="2">Uncharacterized protein</fullName>
    </submittedName>
</protein>
<name>T0YHD3_9ZZZZ</name>
<feature type="non-terminal residue" evidence="2">
    <location>
        <position position="1"/>
    </location>
</feature>